<protein>
    <submittedName>
        <fullName evidence="1">Uncharacterized protein</fullName>
    </submittedName>
</protein>
<keyword evidence="2" id="KW-1185">Reference proteome</keyword>
<organism evidence="1 2">
    <name type="scientific">Halalkalibacter alkalisediminis</name>
    <dbReference type="NCBI Taxonomy" id="935616"/>
    <lineage>
        <taxon>Bacteria</taxon>
        <taxon>Bacillati</taxon>
        <taxon>Bacillota</taxon>
        <taxon>Bacilli</taxon>
        <taxon>Bacillales</taxon>
        <taxon>Bacillaceae</taxon>
        <taxon>Halalkalibacter</taxon>
    </lineage>
</organism>
<gene>
    <name evidence="1" type="ORF">ACFFH4_07360</name>
</gene>
<evidence type="ECO:0000313" key="1">
    <source>
        <dbReference type="EMBL" id="MFC0558867.1"/>
    </source>
</evidence>
<accession>A0ABV6NDN0</accession>
<reference evidence="1 2" key="1">
    <citation type="submission" date="2024-09" db="EMBL/GenBank/DDBJ databases">
        <authorList>
            <person name="Sun Q."/>
            <person name="Mori K."/>
        </authorList>
    </citation>
    <scope>NUCLEOTIDE SEQUENCE [LARGE SCALE GENOMIC DNA]</scope>
    <source>
        <strain evidence="1 2">NCAIM B.02301</strain>
    </source>
</reference>
<sequence>MLDINPCIALSIKHSKKDLAKNKYLNLPDLMFMELCKTNYGVNRGVYNTIDHWFYEEGINVVTIRRLFILSFLDTVIVKVEGTKSSIKFGHGGLSKKLNEFMKNHI</sequence>
<dbReference type="RefSeq" id="WP_273839492.1">
    <property type="nucleotide sequence ID" value="NZ_JAQQWT010000001.1"/>
</dbReference>
<comment type="caution">
    <text evidence="1">The sequence shown here is derived from an EMBL/GenBank/DDBJ whole genome shotgun (WGS) entry which is preliminary data.</text>
</comment>
<name>A0ABV6NDN0_9BACI</name>
<evidence type="ECO:0000313" key="2">
    <source>
        <dbReference type="Proteomes" id="UP001589833"/>
    </source>
</evidence>
<dbReference type="EMBL" id="JBHLTR010000006">
    <property type="protein sequence ID" value="MFC0558867.1"/>
    <property type="molecule type" value="Genomic_DNA"/>
</dbReference>
<proteinExistence type="predicted"/>
<dbReference type="Proteomes" id="UP001589833">
    <property type="component" value="Unassembled WGS sequence"/>
</dbReference>